<proteinExistence type="predicted"/>
<reference evidence="1 2" key="1">
    <citation type="submission" date="2024-06" db="EMBL/GenBank/DDBJ databases">
        <title>The draft genome of Grus japonensis, version 3.</title>
        <authorList>
            <person name="Nabeshima K."/>
            <person name="Suzuki S."/>
            <person name="Onuma M."/>
        </authorList>
    </citation>
    <scope>NUCLEOTIDE SEQUENCE [LARGE SCALE GENOMIC DNA]</scope>
    <source>
        <strain evidence="1 2">451A</strain>
    </source>
</reference>
<name>A0ABC9WYY6_GRUJA</name>
<dbReference type="AlphaFoldDB" id="A0ABC9WYY6"/>
<dbReference type="Proteomes" id="UP001623348">
    <property type="component" value="Unassembled WGS sequence"/>
</dbReference>
<gene>
    <name evidence="1" type="ORF">GRJ2_001444000</name>
</gene>
<evidence type="ECO:0000313" key="2">
    <source>
        <dbReference type="Proteomes" id="UP001623348"/>
    </source>
</evidence>
<evidence type="ECO:0000313" key="1">
    <source>
        <dbReference type="EMBL" id="GAB0189787.1"/>
    </source>
</evidence>
<protein>
    <submittedName>
        <fullName evidence="1">Uncharacterized protein</fullName>
    </submittedName>
</protein>
<dbReference type="EMBL" id="BAAFJT010000005">
    <property type="protein sequence ID" value="GAB0189787.1"/>
    <property type="molecule type" value="Genomic_DNA"/>
</dbReference>
<keyword evidence="2" id="KW-1185">Reference proteome</keyword>
<comment type="caution">
    <text evidence="1">The sequence shown here is derived from an EMBL/GenBank/DDBJ whole genome shotgun (WGS) entry which is preliminary data.</text>
</comment>
<sequence length="118" mass="13966">MDREYFEILQSVQGSDRRWDWDTSFAQESALLFPPEIMTIKSTYNNSRQVKFTGCACCLAAEAHEDMVVRPQQEDLLESPFPWPSMRTLPQNGTCIENDKFWRLHKKYYHLQEVLSEE</sequence>
<accession>A0ABC9WYY6</accession>
<organism evidence="1 2">
    <name type="scientific">Grus japonensis</name>
    <name type="common">Japanese crane</name>
    <name type="synonym">Red-crowned crane</name>
    <dbReference type="NCBI Taxonomy" id="30415"/>
    <lineage>
        <taxon>Eukaryota</taxon>
        <taxon>Metazoa</taxon>
        <taxon>Chordata</taxon>
        <taxon>Craniata</taxon>
        <taxon>Vertebrata</taxon>
        <taxon>Euteleostomi</taxon>
        <taxon>Archelosauria</taxon>
        <taxon>Archosauria</taxon>
        <taxon>Dinosauria</taxon>
        <taxon>Saurischia</taxon>
        <taxon>Theropoda</taxon>
        <taxon>Coelurosauria</taxon>
        <taxon>Aves</taxon>
        <taxon>Neognathae</taxon>
        <taxon>Neoaves</taxon>
        <taxon>Gruiformes</taxon>
        <taxon>Gruidae</taxon>
        <taxon>Grus</taxon>
    </lineage>
</organism>